<feature type="chain" id="PRO_5042215412" evidence="2">
    <location>
        <begin position="19"/>
        <end position="154"/>
    </location>
</feature>
<feature type="region of interest" description="Disordered" evidence="1">
    <location>
        <begin position="52"/>
        <end position="102"/>
    </location>
</feature>
<reference evidence="3 4" key="1">
    <citation type="journal article" date="2021" name="Sci. Rep.">
        <title>The genome of the diatom Chaetoceros tenuissimus carries an ancient integrated fragment of an extant virus.</title>
        <authorList>
            <person name="Hongo Y."/>
            <person name="Kimura K."/>
            <person name="Takaki Y."/>
            <person name="Yoshida Y."/>
            <person name="Baba S."/>
            <person name="Kobayashi G."/>
            <person name="Nagasaki K."/>
            <person name="Hano T."/>
            <person name="Tomaru Y."/>
        </authorList>
    </citation>
    <scope>NUCLEOTIDE SEQUENCE [LARGE SCALE GENOMIC DNA]</scope>
    <source>
        <strain evidence="3 4">NIES-3715</strain>
    </source>
</reference>
<dbReference type="Proteomes" id="UP001054902">
    <property type="component" value="Unassembled WGS sequence"/>
</dbReference>
<evidence type="ECO:0000313" key="3">
    <source>
        <dbReference type="EMBL" id="GFH58978.1"/>
    </source>
</evidence>
<evidence type="ECO:0000256" key="1">
    <source>
        <dbReference type="SAM" id="MobiDB-lite"/>
    </source>
</evidence>
<comment type="caution">
    <text evidence="3">The sequence shown here is derived from an EMBL/GenBank/DDBJ whole genome shotgun (WGS) entry which is preliminary data.</text>
</comment>
<organism evidence="3 4">
    <name type="scientific">Chaetoceros tenuissimus</name>
    <dbReference type="NCBI Taxonomy" id="426638"/>
    <lineage>
        <taxon>Eukaryota</taxon>
        <taxon>Sar</taxon>
        <taxon>Stramenopiles</taxon>
        <taxon>Ochrophyta</taxon>
        <taxon>Bacillariophyta</taxon>
        <taxon>Coscinodiscophyceae</taxon>
        <taxon>Chaetocerotophycidae</taxon>
        <taxon>Chaetocerotales</taxon>
        <taxon>Chaetocerotaceae</taxon>
        <taxon>Chaetoceros</taxon>
    </lineage>
</organism>
<dbReference type="AlphaFoldDB" id="A0AAD3D767"/>
<name>A0AAD3D767_9STRA</name>
<feature type="compositionally biased region" description="Basic and acidic residues" evidence="1">
    <location>
        <begin position="88"/>
        <end position="98"/>
    </location>
</feature>
<evidence type="ECO:0000256" key="2">
    <source>
        <dbReference type="SAM" id="SignalP"/>
    </source>
</evidence>
<feature type="compositionally biased region" description="Low complexity" evidence="1">
    <location>
        <begin position="63"/>
        <end position="72"/>
    </location>
</feature>
<feature type="signal peptide" evidence="2">
    <location>
        <begin position="1"/>
        <end position="18"/>
    </location>
</feature>
<gene>
    <name evidence="3" type="ORF">CTEN210_15454</name>
</gene>
<protein>
    <submittedName>
        <fullName evidence="3">Uncharacterized protein</fullName>
    </submittedName>
</protein>
<keyword evidence="4" id="KW-1185">Reference proteome</keyword>
<accession>A0AAD3D767</accession>
<evidence type="ECO:0000313" key="4">
    <source>
        <dbReference type="Proteomes" id="UP001054902"/>
    </source>
</evidence>
<keyword evidence="2" id="KW-0732">Signal</keyword>
<dbReference type="EMBL" id="BLLK01000062">
    <property type="protein sequence ID" value="GFH58978.1"/>
    <property type="molecule type" value="Genomic_DNA"/>
</dbReference>
<sequence>MNLVPLLLLSTLVALSTAHHCNEFNINFNSRSRRNWFGHHLDSSNIVAHTAVSDASDRESESSDTFSSQSSSNKVRETSSVHHPHQHSFLDQDNDRSDSNVMNLPRRRYDHFKSSHNHVINQARNTKFKSKKDVKEAPHPLYDLDYCPLCPYLP</sequence>
<proteinExistence type="predicted"/>